<gene>
    <name evidence="1" type="ORF">A8E72_10500</name>
</gene>
<evidence type="ECO:0000313" key="2">
    <source>
        <dbReference type="Proteomes" id="UP000188543"/>
    </source>
</evidence>
<dbReference type="EMBL" id="MUTJ01000034">
    <property type="protein sequence ID" value="ONU88755.1"/>
    <property type="molecule type" value="Genomic_DNA"/>
</dbReference>
<dbReference type="Proteomes" id="UP000188543">
    <property type="component" value="Unassembled WGS sequence"/>
</dbReference>
<comment type="caution">
    <text evidence="1">The sequence shown here is derived from an EMBL/GenBank/DDBJ whole genome shotgun (WGS) entry which is preliminary data.</text>
</comment>
<organism evidence="1 2">
    <name type="scientific">Burkholderia cenocepacia</name>
    <dbReference type="NCBI Taxonomy" id="95486"/>
    <lineage>
        <taxon>Bacteria</taxon>
        <taxon>Pseudomonadati</taxon>
        <taxon>Pseudomonadota</taxon>
        <taxon>Betaproteobacteria</taxon>
        <taxon>Burkholderiales</taxon>
        <taxon>Burkholderiaceae</taxon>
        <taxon>Burkholderia</taxon>
        <taxon>Burkholderia cepacia complex</taxon>
    </lineage>
</organism>
<accession>A0A1V2W766</accession>
<evidence type="ECO:0000313" key="1">
    <source>
        <dbReference type="EMBL" id="ONU88755.1"/>
    </source>
</evidence>
<sequence length="177" mass="20016">MWDIYPAGDTRWGTHVSFDDALGDLEMKLYSNFDCNVPISLEDLGRAIVLYRVHDMNSTLLGYQGCDPMEWGVRTFLCLRLALAAAPVDAFGIFRDVSDFFAGMEVDRLDRDERYRRAVECVWAQGQCCSAGELMEYAVNPFLRLAASSAVERWTTRYWTLAALTNAADRRCGKTGE</sequence>
<proteinExistence type="predicted"/>
<protein>
    <submittedName>
        <fullName evidence="1">Uncharacterized protein</fullName>
    </submittedName>
</protein>
<reference evidence="1 2" key="1">
    <citation type="submission" date="2016-08" db="EMBL/GenBank/DDBJ databases">
        <authorList>
            <person name="Seilhamer J.J."/>
        </authorList>
    </citation>
    <scope>NUCLEOTIDE SEQUENCE [LARGE SCALE GENOMIC DNA]</scope>
    <source>
        <strain evidence="1 2">VC14762</strain>
    </source>
</reference>
<dbReference type="AlphaFoldDB" id="A0A1V2W766"/>
<name>A0A1V2W766_9BURK</name>